<feature type="compositionally biased region" description="Acidic residues" evidence="1">
    <location>
        <begin position="395"/>
        <end position="405"/>
    </location>
</feature>
<keyword evidence="3" id="KW-1185">Reference proteome</keyword>
<protein>
    <submittedName>
        <fullName evidence="2">Uncharacterized protein</fullName>
    </submittedName>
</protein>
<feature type="compositionally biased region" description="Acidic residues" evidence="1">
    <location>
        <begin position="277"/>
        <end position="288"/>
    </location>
</feature>
<feature type="compositionally biased region" description="Polar residues" evidence="1">
    <location>
        <begin position="22"/>
        <end position="36"/>
    </location>
</feature>
<dbReference type="EMBL" id="JAAAUY010000530">
    <property type="protein sequence ID" value="KAF9328805.1"/>
    <property type="molecule type" value="Genomic_DNA"/>
</dbReference>
<comment type="caution">
    <text evidence="2">The sequence shown here is derived from an EMBL/GenBank/DDBJ whole genome shotgun (WGS) entry which is preliminary data.</text>
</comment>
<feature type="compositionally biased region" description="Low complexity" evidence="1">
    <location>
        <begin position="295"/>
        <end position="327"/>
    </location>
</feature>
<feature type="compositionally biased region" description="Basic and acidic residues" evidence="1">
    <location>
        <begin position="1"/>
        <end position="11"/>
    </location>
</feature>
<reference evidence="2" key="1">
    <citation type="journal article" date="2020" name="Fungal Divers.">
        <title>Resolving the Mortierellaceae phylogeny through synthesis of multi-gene phylogenetics and phylogenomics.</title>
        <authorList>
            <person name="Vandepol N."/>
            <person name="Liber J."/>
            <person name="Desiro A."/>
            <person name="Na H."/>
            <person name="Kennedy M."/>
            <person name="Barry K."/>
            <person name="Grigoriev I.V."/>
            <person name="Miller A.N."/>
            <person name="O'Donnell K."/>
            <person name="Stajich J.E."/>
            <person name="Bonito G."/>
        </authorList>
    </citation>
    <scope>NUCLEOTIDE SEQUENCE</scope>
    <source>
        <strain evidence="2">NVP1</strain>
    </source>
</reference>
<evidence type="ECO:0000256" key="1">
    <source>
        <dbReference type="SAM" id="MobiDB-lite"/>
    </source>
</evidence>
<dbReference type="AlphaFoldDB" id="A0A9P5SGE1"/>
<feature type="compositionally biased region" description="Basic and acidic residues" evidence="1">
    <location>
        <begin position="79"/>
        <end position="88"/>
    </location>
</feature>
<feature type="region of interest" description="Disordered" evidence="1">
    <location>
        <begin position="236"/>
        <end position="350"/>
    </location>
</feature>
<sequence length="856" mass="94309">MGKASKPESSRTRPITAFFQYMTGTPKTKENTNTIGSYFLSDSKPRPNSSLLCRPASPPITLGPASSPGPDASETAEDGDTKESDSRLAMETSTKTTASQAPKPQSQPGQATEPHKSPPTSPNKDFLDPIHHDFDTLEDPNYHIEDYEQPTNTGLENHSKPTPTTTPSTQRIKQNFSPFESDLDSIDRLGSYTFGSQVSGESLRRLTLSPRKAKLKKEELRSLLSAPTKSFAERLAAQGLIEQLPNDEDTHGQITAESGPNPTGDHEDDAVIAGSDPESEPDWNDEILETPVEARAPSESSASLSPPARSISSPSPRPQSPDSDSNDTLQKSYYLSSDDEFSSSKKDKSKKIPFELVESDSDLEDHPFSMGASKISSGSSTPLPGLTPLSLNTDLDLELTDDEGDQGTKPTRRSTRASRNTVKYTPVVPIKKAAPKKPALFSLASLLKEKEQRAKAGYDLHAAARSMAELDNELLEEIGDEDYLDEFTPVACVIPKGVLSEEQEGALAEIIEEDETEIVDDIVEFFVHWPRALTVVPLKTTDIDTSDPTMLKVVQRTGTKTKRDAFLSGLGVDYQDLVRAFKLYGAKDEYLSPEWQVTPVTQQTPTERVATSNTPKFPKNNLKAIIDLVNLTATIDPLFYAAAEIRKIVLLLLRITTDPIIGDIKSLLGATLVSLLEAIPANAWESERHTLCQEINASLGTSLPFILLVLHRLPSLSERMVTIRRNLALIHLGFSPMQKDQVAPNLDAIHRALFLDPQFLANSKTDYKALGYRFQVLSYCLDDDHMISTYGPETLIPVVSKLKQMHGRIVDVRAAFMDRTQTKDVIQRLSTRLYFAGIHRQAPRQTTLNFAVKTEP</sequence>
<accession>A0A9P5SGE1</accession>
<feature type="region of interest" description="Disordered" evidence="1">
    <location>
        <begin position="1"/>
        <end position="172"/>
    </location>
</feature>
<feature type="compositionally biased region" description="Low complexity" evidence="1">
    <location>
        <begin position="369"/>
        <end position="394"/>
    </location>
</feature>
<gene>
    <name evidence="2" type="ORF">BG006_008080</name>
</gene>
<evidence type="ECO:0000313" key="3">
    <source>
        <dbReference type="Proteomes" id="UP000696485"/>
    </source>
</evidence>
<feature type="compositionally biased region" description="Polar residues" evidence="1">
    <location>
        <begin position="91"/>
        <end position="110"/>
    </location>
</feature>
<organism evidence="2 3">
    <name type="scientific">Podila minutissima</name>
    <dbReference type="NCBI Taxonomy" id="64525"/>
    <lineage>
        <taxon>Eukaryota</taxon>
        <taxon>Fungi</taxon>
        <taxon>Fungi incertae sedis</taxon>
        <taxon>Mucoromycota</taxon>
        <taxon>Mortierellomycotina</taxon>
        <taxon>Mortierellomycetes</taxon>
        <taxon>Mortierellales</taxon>
        <taxon>Mortierellaceae</taxon>
        <taxon>Podila</taxon>
    </lineage>
</organism>
<feature type="region of interest" description="Disordered" evidence="1">
    <location>
        <begin position="362"/>
        <end position="419"/>
    </location>
</feature>
<feature type="compositionally biased region" description="Basic and acidic residues" evidence="1">
    <location>
        <begin position="125"/>
        <end position="146"/>
    </location>
</feature>
<dbReference type="Proteomes" id="UP000696485">
    <property type="component" value="Unassembled WGS sequence"/>
</dbReference>
<evidence type="ECO:0000313" key="2">
    <source>
        <dbReference type="EMBL" id="KAF9328805.1"/>
    </source>
</evidence>
<proteinExistence type="predicted"/>
<feature type="compositionally biased region" description="Polar residues" evidence="1">
    <location>
        <begin position="252"/>
        <end position="261"/>
    </location>
</feature>
<name>A0A9P5SGE1_9FUNG</name>